<dbReference type="CDD" id="cd17503">
    <property type="entry name" value="MFS_LmrB_MDR_like"/>
    <property type="match status" value="1"/>
</dbReference>
<feature type="transmembrane region" description="Helical" evidence="7">
    <location>
        <begin position="485"/>
        <end position="503"/>
    </location>
</feature>
<dbReference type="PANTHER" id="PTHR42718:SF46">
    <property type="entry name" value="BLR6921 PROTEIN"/>
    <property type="match status" value="1"/>
</dbReference>
<dbReference type="PRINTS" id="PR01036">
    <property type="entry name" value="TCRTETB"/>
</dbReference>
<comment type="subcellular location">
    <subcellularLocation>
        <location evidence="1">Cell membrane</location>
        <topology evidence="1">Multi-pass membrane protein</topology>
    </subcellularLocation>
</comment>
<gene>
    <name evidence="9" type="ORF">ACFQZM_24065</name>
</gene>
<dbReference type="Proteomes" id="UP001597063">
    <property type="component" value="Unassembled WGS sequence"/>
</dbReference>
<proteinExistence type="predicted"/>
<evidence type="ECO:0000313" key="9">
    <source>
        <dbReference type="EMBL" id="MFD0687593.1"/>
    </source>
</evidence>
<feature type="transmembrane region" description="Helical" evidence="7">
    <location>
        <begin position="135"/>
        <end position="158"/>
    </location>
</feature>
<evidence type="ECO:0000256" key="2">
    <source>
        <dbReference type="ARBA" id="ARBA00022448"/>
    </source>
</evidence>
<dbReference type="InterPro" id="IPR011701">
    <property type="entry name" value="MFS"/>
</dbReference>
<organism evidence="9 10">
    <name type="scientific">Actinomadura fibrosa</name>
    <dbReference type="NCBI Taxonomy" id="111802"/>
    <lineage>
        <taxon>Bacteria</taxon>
        <taxon>Bacillati</taxon>
        <taxon>Actinomycetota</taxon>
        <taxon>Actinomycetes</taxon>
        <taxon>Streptosporangiales</taxon>
        <taxon>Thermomonosporaceae</taxon>
        <taxon>Actinomadura</taxon>
    </lineage>
</organism>
<accession>A0ABW2XQE9</accession>
<dbReference type="Gene3D" id="1.20.1720.10">
    <property type="entry name" value="Multidrug resistance protein D"/>
    <property type="match status" value="1"/>
</dbReference>
<dbReference type="InterPro" id="IPR004638">
    <property type="entry name" value="EmrB-like"/>
</dbReference>
<evidence type="ECO:0000259" key="8">
    <source>
        <dbReference type="PROSITE" id="PS50850"/>
    </source>
</evidence>
<keyword evidence="4 7" id="KW-0812">Transmembrane</keyword>
<keyword evidence="2" id="KW-0813">Transport</keyword>
<evidence type="ECO:0000256" key="1">
    <source>
        <dbReference type="ARBA" id="ARBA00004651"/>
    </source>
</evidence>
<keyword evidence="5 7" id="KW-1133">Transmembrane helix</keyword>
<reference evidence="10" key="1">
    <citation type="journal article" date="2019" name="Int. J. Syst. Evol. Microbiol.">
        <title>The Global Catalogue of Microorganisms (GCM) 10K type strain sequencing project: providing services to taxonomists for standard genome sequencing and annotation.</title>
        <authorList>
            <consortium name="The Broad Institute Genomics Platform"/>
            <consortium name="The Broad Institute Genome Sequencing Center for Infectious Disease"/>
            <person name="Wu L."/>
            <person name="Ma J."/>
        </authorList>
    </citation>
    <scope>NUCLEOTIDE SEQUENCE [LARGE SCALE GENOMIC DNA]</scope>
    <source>
        <strain evidence="10">JCM 9371</strain>
    </source>
</reference>
<feature type="transmembrane region" description="Helical" evidence="7">
    <location>
        <begin position="101"/>
        <end position="123"/>
    </location>
</feature>
<dbReference type="SUPFAM" id="SSF103473">
    <property type="entry name" value="MFS general substrate transporter"/>
    <property type="match status" value="1"/>
</dbReference>
<feature type="transmembrane region" description="Helical" evidence="7">
    <location>
        <begin position="361"/>
        <end position="381"/>
    </location>
</feature>
<dbReference type="Pfam" id="PF07690">
    <property type="entry name" value="MFS_1"/>
    <property type="match status" value="1"/>
</dbReference>
<dbReference type="NCBIfam" id="TIGR00711">
    <property type="entry name" value="efflux_EmrB"/>
    <property type="match status" value="1"/>
</dbReference>
<name>A0ABW2XQE9_9ACTN</name>
<evidence type="ECO:0000256" key="6">
    <source>
        <dbReference type="ARBA" id="ARBA00023136"/>
    </source>
</evidence>
<feature type="transmembrane region" description="Helical" evidence="7">
    <location>
        <begin position="329"/>
        <end position="349"/>
    </location>
</feature>
<dbReference type="RefSeq" id="WP_242619076.1">
    <property type="nucleotide sequence ID" value="NZ_CAACUY010000022.1"/>
</dbReference>
<dbReference type="PROSITE" id="PS50850">
    <property type="entry name" value="MFS"/>
    <property type="match status" value="1"/>
</dbReference>
<feature type="domain" description="Major facilitator superfamily (MFS) profile" evidence="8">
    <location>
        <begin position="10"/>
        <end position="507"/>
    </location>
</feature>
<feature type="transmembrane region" description="Helical" evidence="7">
    <location>
        <begin position="295"/>
        <end position="317"/>
    </location>
</feature>
<feature type="transmembrane region" description="Helical" evidence="7">
    <location>
        <begin position="264"/>
        <end position="289"/>
    </location>
</feature>
<keyword evidence="3" id="KW-1003">Cell membrane</keyword>
<dbReference type="InterPro" id="IPR020846">
    <property type="entry name" value="MFS_dom"/>
</dbReference>
<evidence type="ECO:0000256" key="3">
    <source>
        <dbReference type="ARBA" id="ARBA00022475"/>
    </source>
</evidence>
<feature type="transmembrane region" description="Helical" evidence="7">
    <location>
        <begin position="76"/>
        <end position="95"/>
    </location>
</feature>
<dbReference type="EMBL" id="JBHTGP010000013">
    <property type="protein sequence ID" value="MFD0687593.1"/>
    <property type="molecule type" value="Genomic_DNA"/>
</dbReference>
<keyword evidence="6 7" id="KW-0472">Membrane</keyword>
<dbReference type="PANTHER" id="PTHR42718">
    <property type="entry name" value="MAJOR FACILITATOR SUPERFAMILY MULTIDRUG TRANSPORTER MFSC"/>
    <property type="match status" value="1"/>
</dbReference>
<protein>
    <submittedName>
        <fullName evidence="9">DHA2 family efflux MFS transporter permease subunit</fullName>
    </submittedName>
</protein>
<evidence type="ECO:0000256" key="4">
    <source>
        <dbReference type="ARBA" id="ARBA00022692"/>
    </source>
</evidence>
<feature type="transmembrane region" description="Helical" evidence="7">
    <location>
        <begin position="195"/>
        <end position="214"/>
    </location>
</feature>
<evidence type="ECO:0000313" key="10">
    <source>
        <dbReference type="Proteomes" id="UP001597063"/>
    </source>
</evidence>
<comment type="caution">
    <text evidence="9">The sequence shown here is derived from an EMBL/GenBank/DDBJ whole genome shotgun (WGS) entry which is preliminary data.</text>
</comment>
<feature type="transmembrane region" description="Helical" evidence="7">
    <location>
        <begin position="220"/>
        <end position="243"/>
    </location>
</feature>
<sequence length="519" mass="53519">MGWRGNPWAVLLTLSLGFFMTLLDLTAVNVAVPSIVDDLGASLDGVLWVINVYILVLAALLITCGRLGDVRGPRTLFVWGLVLFTGASVLCGLAQDPAQLVAARAVQGLGAAALVPQTMTIIMGTFPPARRGAALGVWGAVAGVATIAGPTLGGFLVSAAGWRWIFFVNVPIGVVVLVMARGLLPDVRPGVRRGLDVPGVVLATATLACLAFGLTEGQRYGWNAWIRALLGAGLLLLVVFLTHQRGRQGRDPLLPFVLFRDRNFAVMSAVSAAVQVGMIGLFLPVMIYLQSVLGFSALEAGAVMAPAMVVSAVLSPVSGRMADRLGGKYVLMAGLVLFAAGLAWLTWVASVGREWWEFQPALIVAGAGIGCVFGPMVAVALHDVEPAMAGAASGVLNTIRQIGTITGSAAVGAVLQNRLAVSLHAEAVKRADALPAGARGSFVAGFDRGGLDVGAGRGGAASDLVRRTAASVFEHGFVHAMRPTLVLPIVVIAAGAVACLLVRRRSADDPVGAPDAVSA</sequence>
<feature type="transmembrane region" description="Helical" evidence="7">
    <location>
        <begin position="164"/>
        <end position="183"/>
    </location>
</feature>
<feature type="transmembrane region" description="Helical" evidence="7">
    <location>
        <begin position="46"/>
        <end position="64"/>
    </location>
</feature>
<evidence type="ECO:0000256" key="5">
    <source>
        <dbReference type="ARBA" id="ARBA00022989"/>
    </source>
</evidence>
<keyword evidence="10" id="KW-1185">Reference proteome</keyword>
<dbReference type="InterPro" id="IPR036259">
    <property type="entry name" value="MFS_trans_sf"/>
</dbReference>
<dbReference type="Gene3D" id="1.20.1250.20">
    <property type="entry name" value="MFS general substrate transporter like domains"/>
    <property type="match status" value="1"/>
</dbReference>
<evidence type="ECO:0000256" key="7">
    <source>
        <dbReference type="SAM" id="Phobius"/>
    </source>
</evidence>